<evidence type="ECO:0000259" key="1">
    <source>
        <dbReference type="Pfam" id="PF12867"/>
    </source>
</evidence>
<feature type="domain" description="DinB-like" evidence="1">
    <location>
        <begin position="27"/>
        <end position="151"/>
    </location>
</feature>
<dbReference type="Gene3D" id="1.20.120.450">
    <property type="entry name" value="dinb family like domain"/>
    <property type="match status" value="1"/>
</dbReference>
<gene>
    <name evidence="2" type="ORF">ACFQ3W_07790</name>
</gene>
<evidence type="ECO:0000313" key="3">
    <source>
        <dbReference type="Proteomes" id="UP001597262"/>
    </source>
</evidence>
<organism evidence="2 3">
    <name type="scientific">Paenibacillus puldeungensis</name>
    <dbReference type="NCBI Taxonomy" id="696536"/>
    <lineage>
        <taxon>Bacteria</taxon>
        <taxon>Bacillati</taxon>
        <taxon>Bacillota</taxon>
        <taxon>Bacilli</taxon>
        <taxon>Bacillales</taxon>
        <taxon>Paenibacillaceae</taxon>
        <taxon>Paenibacillus</taxon>
    </lineage>
</organism>
<comment type="caution">
    <text evidence="2">The sequence shown here is derived from an EMBL/GenBank/DDBJ whole genome shotgun (WGS) entry which is preliminary data.</text>
</comment>
<dbReference type="RefSeq" id="WP_379318316.1">
    <property type="nucleotide sequence ID" value="NZ_JBHTLM010000004.1"/>
</dbReference>
<dbReference type="Pfam" id="PF12867">
    <property type="entry name" value="DinB_2"/>
    <property type="match status" value="1"/>
</dbReference>
<protein>
    <submittedName>
        <fullName evidence="2">DinB family protein</fullName>
    </submittedName>
</protein>
<reference evidence="3" key="1">
    <citation type="journal article" date="2019" name="Int. J. Syst. Evol. Microbiol.">
        <title>The Global Catalogue of Microorganisms (GCM) 10K type strain sequencing project: providing services to taxonomists for standard genome sequencing and annotation.</title>
        <authorList>
            <consortium name="The Broad Institute Genomics Platform"/>
            <consortium name="The Broad Institute Genome Sequencing Center for Infectious Disease"/>
            <person name="Wu L."/>
            <person name="Ma J."/>
        </authorList>
    </citation>
    <scope>NUCLEOTIDE SEQUENCE [LARGE SCALE GENOMIC DNA]</scope>
    <source>
        <strain evidence="3">CCUG 59189</strain>
    </source>
</reference>
<evidence type="ECO:0000313" key="2">
    <source>
        <dbReference type="EMBL" id="MFD1176198.1"/>
    </source>
</evidence>
<dbReference type="InterPro" id="IPR034660">
    <property type="entry name" value="DinB/YfiT-like"/>
</dbReference>
<dbReference type="EMBL" id="JBHTLM010000004">
    <property type="protein sequence ID" value="MFD1176198.1"/>
    <property type="molecule type" value="Genomic_DNA"/>
</dbReference>
<proteinExistence type="predicted"/>
<dbReference type="InterPro" id="IPR024775">
    <property type="entry name" value="DinB-like"/>
</dbReference>
<accession>A0ABW3RV89</accession>
<dbReference type="Proteomes" id="UP001597262">
    <property type="component" value="Unassembled WGS sequence"/>
</dbReference>
<name>A0ABW3RV89_9BACL</name>
<keyword evidence="3" id="KW-1185">Reference proteome</keyword>
<sequence length="163" mass="18254">MSANALDLLLVQKDNTWELEEWIVPLSTALQNVTTEQALWTPPGGGNTIWQTVNHINFYNKLVLSRLKDTPPSVSAQTNDETFQVAYDAEDVEAWNATLAETKRIALELRETIAALSESDLEAPYRSSGPETIGHALSCWMLHDAYHSGQIVLIRKMQGSWRS</sequence>
<dbReference type="SUPFAM" id="SSF109854">
    <property type="entry name" value="DinB/YfiT-like putative metalloenzymes"/>
    <property type="match status" value="1"/>
</dbReference>